<dbReference type="InterPro" id="IPR045518">
    <property type="entry name" value="2EXR"/>
</dbReference>
<dbReference type="OrthoDB" id="3513892at2759"/>
<dbReference type="EMBL" id="AYSA01000131">
    <property type="protein sequence ID" value="ESZ96645.1"/>
    <property type="molecule type" value="Genomic_DNA"/>
</dbReference>
<feature type="domain" description="2EXR" evidence="1">
    <location>
        <begin position="8"/>
        <end position="89"/>
    </location>
</feature>
<sequence length="245" mass="28481">MSPSHESFNVFAKLPIEFRLMVWNHSISPRVIEVQYNHTQNSCISKCVPSLLLVSHKARAEALKRYELSFVTRTKVKSSIYFNYELDTVVFIWKSCRENYVSNCVRYEECRRIKRICILDKTLYFLVNNQMRDLSAFTGLEEVSISGCCGNVMKSRECPNVTSHLLILEEWLLEVGAEDVNYDRMIPRLICLEGGGNCSRYTWFREWNEWTALAGGLSGGLRKATWTRMFTEAWRTLVEEMVDAV</sequence>
<dbReference type="PANTHER" id="PTHR35910">
    <property type="entry name" value="2EXR DOMAIN-CONTAINING PROTEIN"/>
    <property type="match status" value="1"/>
</dbReference>
<dbReference type="Proteomes" id="UP000019487">
    <property type="component" value="Unassembled WGS sequence"/>
</dbReference>
<gene>
    <name evidence="2" type="ORF">SBOR_3012</name>
</gene>
<dbReference type="Pfam" id="PF20150">
    <property type="entry name" value="2EXR"/>
    <property type="match status" value="1"/>
</dbReference>
<evidence type="ECO:0000313" key="3">
    <source>
        <dbReference type="Proteomes" id="UP000019487"/>
    </source>
</evidence>
<organism evidence="2 3">
    <name type="scientific">Sclerotinia borealis (strain F-4128)</name>
    <dbReference type="NCBI Taxonomy" id="1432307"/>
    <lineage>
        <taxon>Eukaryota</taxon>
        <taxon>Fungi</taxon>
        <taxon>Dikarya</taxon>
        <taxon>Ascomycota</taxon>
        <taxon>Pezizomycotina</taxon>
        <taxon>Leotiomycetes</taxon>
        <taxon>Helotiales</taxon>
        <taxon>Sclerotiniaceae</taxon>
        <taxon>Sclerotinia</taxon>
    </lineage>
</organism>
<proteinExistence type="predicted"/>
<protein>
    <recommendedName>
        <fullName evidence="1">2EXR domain-containing protein</fullName>
    </recommendedName>
</protein>
<evidence type="ECO:0000259" key="1">
    <source>
        <dbReference type="Pfam" id="PF20150"/>
    </source>
</evidence>
<dbReference type="HOGENOM" id="CLU_1175250_0_0_1"/>
<accession>W9CQ69</accession>
<comment type="caution">
    <text evidence="2">The sequence shown here is derived from an EMBL/GenBank/DDBJ whole genome shotgun (WGS) entry which is preliminary data.</text>
</comment>
<reference evidence="2 3" key="1">
    <citation type="journal article" date="2014" name="Genome Announc.">
        <title>Draft genome sequence of Sclerotinia borealis, a psychrophilic plant pathogenic fungus.</title>
        <authorList>
            <person name="Mardanov A.V."/>
            <person name="Beletsky A.V."/>
            <person name="Kadnikov V.V."/>
            <person name="Ignatov A.N."/>
            <person name="Ravin N.V."/>
        </authorList>
    </citation>
    <scope>NUCLEOTIDE SEQUENCE [LARGE SCALE GENOMIC DNA]</scope>
    <source>
        <strain evidence="3">F-4157</strain>
    </source>
</reference>
<keyword evidence="3" id="KW-1185">Reference proteome</keyword>
<evidence type="ECO:0000313" key="2">
    <source>
        <dbReference type="EMBL" id="ESZ96645.1"/>
    </source>
</evidence>
<dbReference type="AlphaFoldDB" id="W9CQ69"/>
<dbReference type="PANTHER" id="PTHR35910:SF1">
    <property type="entry name" value="2EXR DOMAIN-CONTAINING PROTEIN"/>
    <property type="match status" value="1"/>
</dbReference>
<name>W9CQ69_SCLBF</name>